<sequence>MFDDKEIKKLCEALRDFKSNSYTIEIDEAMKKKEKTSKNHGIKEEDYALHAFREVLSRFLIDIYDILDRATKDLQNDQDIERFWDSVRNHMEKTMKDWAKVSLEKCPSLKGSLPQILRDLSEFHERAVKFHKERQQFSLSLRKKMLKQEAKG</sequence>
<evidence type="ECO:0000313" key="2">
    <source>
        <dbReference type="Proteomes" id="UP000031552"/>
    </source>
</evidence>
<dbReference type="RefSeq" id="WP_041017416.1">
    <property type="nucleotide sequence ID" value="NZ_CCEJ010000004.1"/>
</dbReference>
<keyword evidence="2" id="KW-1185">Reference proteome</keyword>
<dbReference type="Proteomes" id="UP000031552">
    <property type="component" value="Unassembled WGS sequence"/>
</dbReference>
<reference evidence="1" key="2">
    <citation type="submission" date="2014-09" db="EMBL/GenBank/DDBJ databases">
        <title>Criblamydia sequanensis harbors a mega-plasmid encoding arsenite resistance.</title>
        <authorList>
            <person name="Bertelli C."/>
            <person name="Goesmann A."/>
            <person name="Greub G."/>
        </authorList>
    </citation>
    <scope>NUCLEOTIDE SEQUENCE [LARGE SCALE GENOMIC DNA]</scope>
    <source>
        <strain evidence="1">CRIB-18</strain>
    </source>
</reference>
<name>A0A090CZ03_9BACT</name>
<dbReference type="AlphaFoldDB" id="A0A090CZ03"/>
<accession>A0A090CZ03</accession>
<dbReference type="EMBL" id="CCEJ010000004">
    <property type="protein sequence ID" value="CDR33886.1"/>
    <property type="molecule type" value="Genomic_DNA"/>
</dbReference>
<comment type="caution">
    <text evidence="1">The sequence shown here is derived from an EMBL/GenBank/DDBJ whole genome shotgun (WGS) entry which is preliminary data.</text>
</comment>
<organism evidence="1 2">
    <name type="scientific">Candidatus Criblamydia sequanensis CRIB-18</name>
    <dbReference type="NCBI Taxonomy" id="1437425"/>
    <lineage>
        <taxon>Bacteria</taxon>
        <taxon>Pseudomonadati</taxon>
        <taxon>Chlamydiota</taxon>
        <taxon>Chlamydiia</taxon>
        <taxon>Parachlamydiales</taxon>
        <taxon>Candidatus Criblamydiaceae</taxon>
        <taxon>Candidatus Criblamydia</taxon>
    </lineage>
</organism>
<dbReference type="STRING" id="1437425.CSEC_1060"/>
<gene>
    <name evidence="1" type="ORF">CSEC_1060</name>
</gene>
<proteinExistence type="predicted"/>
<dbReference type="OrthoDB" id="9923718at2"/>
<protein>
    <submittedName>
        <fullName evidence="1">Uncharacterized protein</fullName>
    </submittedName>
</protein>
<evidence type="ECO:0000313" key="1">
    <source>
        <dbReference type="EMBL" id="CDR33886.1"/>
    </source>
</evidence>
<reference evidence="1" key="1">
    <citation type="submission" date="2013-12" db="EMBL/GenBank/DDBJ databases">
        <authorList>
            <person name="Linke B."/>
        </authorList>
    </citation>
    <scope>NUCLEOTIDE SEQUENCE [LARGE SCALE GENOMIC DNA]</scope>
    <source>
        <strain evidence="1">CRIB-18</strain>
    </source>
</reference>